<proteinExistence type="predicted"/>
<evidence type="ECO:0000313" key="1">
    <source>
        <dbReference type="EMBL" id="CAA7396395.1"/>
    </source>
</evidence>
<protein>
    <submittedName>
        <fullName evidence="1">Uncharacterized protein</fullName>
    </submittedName>
</protein>
<dbReference type="EMBL" id="LR746268">
    <property type="protein sequence ID" value="CAA7396395.1"/>
    <property type="molecule type" value="Genomic_DNA"/>
</dbReference>
<reference evidence="1" key="1">
    <citation type="submission" date="2020-02" db="EMBL/GenBank/DDBJ databases">
        <authorList>
            <person name="Scholz U."/>
            <person name="Mascher M."/>
            <person name="Fiebig A."/>
        </authorList>
    </citation>
    <scope>NUCLEOTIDE SEQUENCE</scope>
</reference>
<organism evidence="1 2">
    <name type="scientific">Spirodela intermedia</name>
    <name type="common">Intermediate duckweed</name>
    <dbReference type="NCBI Taxonomy" id="51605"/>
    <lineage>
        <taxon>Eukaryota</taxon>
        <taxon>Viridiplantae</taxon>
        <taxon>Streptophyta</taxon>
        <taxon>Embryophyta</taxon>
        <taxon>Tracheophyta</taxon>
        <taxon>Spermatophyta</taxon>
        <taxon>Magnoliopsida</taxon>
        <taxon>Liliopsida</taxon>
        <taxon>Araceae</taxon>
        <taxon>Lemnoideae</taxon>
        <taxon>Spirodela</taxon>
    </lineage>
</organism>
<accession>A0A7I8KHC2</accession>
<keyword evidence="2" id="KW-1185">Reference proteome</keyword>
<evidence type="ECO:0000313" key="2">
    <source>
        <dbReference type="Proteomes" id="UP000663760"/>
    </source>
</evidence>
<gene>
    <name evidence="1" type="ORF">SI8410_05007058</name>
</gene>
<sequence>MRCGDVCSRCKYGALGGGGRGTGSPTRRVGEDRVAAGYHEHCQGERG</sequence>
<dbReference type="Proteomes" id="UP000663760">
    <property type="component" value="Chromosome 5"/>
</dbReference>
<name>A0A7I8KHC2_SPIIN</name>
<dbReference type="AlphaFoldDB" id="A0A7I8KHC2"/>